<dbReference type="EMBL" id="CAADJD010000018">
    <property type="protein sequence ID" value="VFS64930.1"/>
    <property type="molecule type" value="Genomic_DNA"/>
</dbReference>
<keyword evidence="2" id="KW-1185">Reference proteome</keyword>
<sequence length="104" mass="11973">MLVFFAPPKLLRVSSIRSFSCSGIGTLGHDEHDFRVQRFRDFIVQRLSELMLTGWDQAFNQYDFCIFSVRVVVSDDLFHQHIFLIAGEQGFYRGSSSSFSGGRR</sequence>
<proteinExistence type="predicted"/>
<evidence type="ECO:0000313" key="1">
    <source>
        <dbReference type="EMBL" id="VFS64930.1"/>
    </source>
</evidence>
<protein>
    <submittedName>
        <fullName evidence="1">Uncharacterized protein</fullName>
    </submittedName>
</protein>
<dbReference type="Proteomes" id="UP000401081">
    <property type="component" value="Unassembled WGS sequence"/>
</dbReference>
<gene>
    <name evidence="1" type="ORF">NCTC12993_03397</name>
</gene>
<reference evidence="1 2" key="1">
    <citation type="submission" date="2019-03" db="EMBL/GenBank/DDBJ databases">
        <authorList>
            <consortium name="Pathogen Informatics"/>
        </authorList>
    </citation>
    <scope>NUCLEOTIDE SEQUENCE [LARGE SCALE GENOMIC DNA]</scope>
    <source>
        <strain evidence="1 2">NCTC12993</strain>
    </source>
</reference>
<evidence type="ECO:0000313" key="2">
    <source>
        <dbReference type="Proteomes" id="UP000401081"/>
    </source>
</evidence>
<dbReference type="AlphaFoldDB" id="A0A485AW73"/>
<organism evidence="1 2">
    <name type="scientific">Kluyvera cryocrescens</name>
    <name type="common">Kluyvera citrophila</name>
    <dbReference type="NCBI Taxonomy" id="580"/>
    <lineage>
        <taxon>Bacteria</taxon>
        <taxon>Pseudomonadati</taxon>
        <taxon>Pseudomonadota</taxon>
        <taxon>Gammaproteobacteria</taxon>
        <taxon>Enterobacterales</taxon>
        <taxon>Enterobacteriaceae</taxon>
        <taxon>Kluyvera</taxon>
    </lineage>
</organism>
<accession>A0A485AW73</accession>
<name>A0A485AW73_KLUCR</name>